<feature type="compositionally biased region" description="Basic and acidic residues" evidence="1">
    <location>
        <begin position="71"/>
        <end position="83"/>
    </location>
</feature>
<evidence type="ECO:0000313" key="2">
    <source>
        <dbReference type="EMBL" id="KAK8723253.1"/>
    </source>
</evidence>
<name>A0AAW0W0W3_CHEQU</name>
<dbReference type="Proteomes" id="UP001445076">
    <property type="component" value="Unassembled WGS sequence"/>
</dbReference>
<accession>A0AAW0W0W3</accession>
<organism evidence="2 3">
    <name type="scientific">Cherax quadricarinatus</name>
    <name type="common">Australian red claw crayfish</name>
    <dbReference type="NCBI Taxonomy" id="27406"/>
    <lineage>
        <taxon>Eukaryota</taxon>
        <taxon>Metazoa</taxon>
        <taxon>Ecdysozoa</taxon>
        <taxon>Arthropoda</taxon>
        <taxon>Crustacea</taxon>
        <taxon>Multicrustacea</taxon>
        <taxon>Malacostraca</taxon>
        <taxon>Eumalacostraca</taxon>
        <taxon>Eucarida</taxon>
        <taxon>Decapoda</taxon>
        <taxon>Pleocyemata</taxon>
        <taxon>Astacidea</taxon>
        <taxon>Parastacoidea</taxon>
        <taxon>Parastacidae</taxon>
        <taxon>Cherax</taxon>
    </lineage>
</organism>
<feature type="non-terminal residue" evidence="2">
    <location>
        <position position="1"/>
    </location>
</feature>
<protein>
    <submittedName>
        <fullName evidence="2">Uncharacterized protein</fullName>
    </submittedName>
</protein>
<dbReference type="EMBL" id="JARKIK010000091">
    <property type="protein sequence ID" value="KAK8723251.1"/>
    <property type="molecule type" value="Genomic_DNA"/>
</dbReference>
<evidence type="ECO:0000313" key="3">
    <source>
        <dbReference type="Proteomes" id="UP001445076"/>
    </source>
</evidence>
<gene>
    <name evidence="2" type="ORF">OTU49_011940</name>
</gene>
<reference evidence="2 3" key="1">
    <citation type="journal article" date="2024" name="BMC Genomics">
        <title>Genome assembly of redclaw crayfish (Cherax quadricarinatus) provides insights into its immune adaptation and hypoxia tolerance.</title>
        <authorList>
            <person name="Liu Z."/>
            <person name="Zheng J."/>
            <person name="Li H."/>
            <person name="Fang K."/>
            <person name="Wang S."/>
            <person name="He J."/>
            <person name="Zhou D."/>
            <person name="Weng S."/>
            <person name="Chi M."/>
            <person name="Gu Z."/>
            <person name="He J."/>
            <person name="Li F."/>
            <person name="Wang M."/>
        </authorList>
    </citation>
    <scope>NUCLEOTIDE SEQUENCE [LARGE SCALE GENOMIC DNA]</scope>
    <source>
        <strain evidence="2">ZL_2023a</strain>
    </source>
</reference>
<dbReference type="EMBL" id="JARKIK010000091">
    <property type="protein sequence ID" value="KAK8723254.1"/>
    <property type="molecule type" value="Genomic_DNA"/>
</dbReference>
<proteinExistence type="predicted"/>
<sequence>RPSMYSTHRNEPQPPYADETRMVERNGNVPAVQGATRNQYARYNGNNASRWQNARRNPLASRRTSNASLEYEPRRNGVSRARELNGGARTNNARWQMHN</sequence>
<keyword evidence="3" id="KW-1185">Reference proteome</keyword>
<feature type="region of interest" description="Disordered" evidence="1">
    <location>
        <begin position="54"/>
        <end position="99"/>
    </location>
</feature>
<dbReference type="EMBL" id="JARKIK010000091">
    <property type="protein sequence ID" value="KAK8723252.1"/>
    <property type="molecule type" value="Genomic_DNA"/>
</dbReference>
<dbReference type="EMBL" id="JARKIK010000091">
    <property type="protein sequence ID" value="KAK8723250.1"/>
    <property type="molecule type" value="Genomic_DNA"/>
</dbReference>
<comment type="caution">
    <text evidence="2">The sequence shown here is derived from an EMBL/GenBank/DDBJ whole genome shotgun (WGS) entry which is preliminary data.</text>
</comment>
<dbReference type="AlphaFoldDB" id="A0AAW0W0W3"/>
<feature type="compositionally biased region" description="Polar residues" evidence="1">
    <location>
        <begin position="88"/>
        <end position="99"/>
    </location>
</feature>
<evidence type="ECO:0000256" key="1">
    <source>
        <dbReference type="SAM" id="MobiDB-lite"/>
    </source>
</evidence>
<reference evidence="2" key="2">
    <citation type="submission" date="2024-01" db="EMBL/GenBank/DDBJ databases">
        <authorList>
            <person name="He J."/>
            <person name="Wang M."/>
            <person name="Zheng J."/>
            <person name="Liu Z."/>
        </authorList>
    </citation>
    <scope>NUCLEOTIDE SEQUENCE</scope>
    <source>
        <strain evidence="2">ZL_2023a</strain>
        <tissue evidence="2">Muscle</tissue>
    </source>
</reference>
<dbReference type="EMBL" id="JARKIK010000091">
    <property type="protein sequence ID" value="KAK8723253.1"/>
    <property type="molecule type" value="Genomic_DNA"/>
</dbReference>